<name>A0AA35NLI0_SACUV</name>
<keyword evidence="2" id="KW-0472">Membrane</keyword>
<evidence type="ECO:0000313" key="3">
    <source>
        <dbReference type="EMBL" id="CAI4049983.1"/>
    </source>
</evidence>
<feature type="compositionally biased region" description="Polar residues" evidence="1">
    <location>
        <begin position="213"/>
        <end position="249"/>
    </location>
</feature>
<keyword evidence="2" id="KW-1133">Transmembrane helix</keyword>
<feature type="region of interest" description="Disordered" evidence="1">
    <location>
        <begin position="208"/>
        <end position="284"/>
    </location>
</feature>
<feature type="region of interest" description="Disordered" evidence="1">
    <location>
        <begin position="1"/>
        <end position="73"/>
    </location>
</feature>
<evidence type="ECO:0008006" key="5">
    <source>
        <dbReference type="Google" id="ProtNLM"/>
    </source>
</evidence>
<protein>
    <recommendedName>
        <fullName evidence="5">Topoisomerase I damage affected protein 7</fullName>
    </recommendedName>
</protein>
<gene>
    <name evidence="3" type="primary">SUVC14G1480</name>
    <name evidence="3" type="ORF">SUVC_14G1480</name>
</gene>
<dbReference type="AlphaFoldDB" id="A0AA35NLI0"/>
<accession>A0AA35NLI0</accession>
<reference evidence="3" key="1">
    <citation type="submission" date="2022-10" db="EMBL/GenBank/DDBJ databases">
        <authorList>
            <person name="Byrne P K."/>
        </authorList>
    </citation>
    <scope>NUCLEOTIDE SEQUENCE</scope>
    <source>
        <strain evidence="3">CBS7001</strain>
    </source>
</reference>
<evidence type="ECO:0000313" key="4">
    <source>
        <dbReference type="Proteomes" id="UP001162090"/>
    </source>
</evidence>
<sequence length="345" mass="36952">MPKLVSSQTTSTTSSSSRPSSSSDASTSSYTSSFSSDSRYSSEQTTYTSSSSVPMTTPTPYTTTTSTTPLTSSSQTYSIGVVSSSEDSQTIYYFYTQAYDITGSSTTFTTGLPTTVALAKSAVRSSFSVPSSTVTADMSFYQHWLNGGLDSNQNQDTSKSNTGTIVGSIVGSIGGILVCAVIVWFLLFKRRKNKRELKENSSFRHEIGRRTGFPTTAQARETSVHAQDPAAQQTNTESSSTNNPFSNEFNFRARGTAPPPPPPPRNGIILDNSSQNISNDSMNPDNRFSYVSSFTYSSLGSSTQGGFSALSSNSINLGHGLNNSVPNDERGSAQDKTHGFLREII</sequence>
<organism evidence="3 4">
    <name type="scientific">Saccharomyces uvarum</name>
    <name type="common">Yeast</name>
    <name type="synonym">Saccharomyces bayanus var. uvarum</name>
    <dbReference type="NCBI Taxonomy" id="230603"/>
    <lineage>
        <taxon>Eukaryota</taxon>
        <taxon>Fungi</taxon>
        <taxon>Dikarya</taxon>
        <taxon>Ascomycota</taxon>
        <taxon>Saccharomycotina</taxon>
        <taxon>Saccharomycetes</taxon>
        <taxon>Saccharomycetales</taxon>
        <taxon>Saccharomycetaceae</taxon>
        <taxon>Saccharomyces</taxon>
    </lineage>
</organism>
<evidence type="ECO:0000256" key="1">
    <source>
        <dbReference type="SAM" id="MobiDB-lite"/>
    </source>
</evidence>
<dbReference type="Proteomes" id="UP001162090">
    <property type="component" value="Chromosome 14"/>
</dbReference>
<evidence type="ECO:0000256" key="2">
    <source>
        <dbReference type="SAM" id="Phobius"/>
    </source>
</evidence>
<keyword evidence="2" id="KW-0812">Transmembrane</keyword>
<feature type="compositionally biased region" description="Polar residues" evidence="1">
    <location>
        <begin position="271"/>
        <end position="284"/>
    </location>
</feature>
<proteinExistence type="predicted"/>
<dbReference type="CDD" id="cd12087">
    <property type="entry name" value="TM_EGFR-like"/>
    <property type="match status" value="1"/>
</dbReference>
<dbReference type="EMBL" id="OX365925">
    <property type="protein sequence ID" value="CAI4049983.1"/>
    <property type="molecule type" value="Genomic_DNA"/>
</dbReference>
<feature type="transmembrane region" description="Helical" evidence="2">
    <location>
        <begin position="165"/>
        <end position="188"/>
    </location>
</feature>